<gene>
    <name evidence="2" type="ORF">TM35_000311480</name>
</gene>
<accession>A0A1X0NMK1</accession>
<evidence type="ECO:0000313" key="2">
    <source>
        <dbReference type="EMBL" id="ORC85962.1"/>
    </source>
</evidence>
<keyword evidence="1" id="KW-0812">Transmembrane</keyword>
<keyword evidence="1" id="KW-1133">Transmembrane helix</keyword>
<dbReference type="GeneID" id="39988409"/>
<evidence type="ECO:0000256" key="1">
    <source>
        <dbReference type="SAM" id="Phobius"/>
    </source>
</evidence>
<feature type="transmembrane region" description="Helical" evidence="1">
    <location>
        <begin position="25"/>
        <end position="45"/>
    </location>
</feature>
<reference evidence="2 3" key="1">
    <citation type="submission" date="2017-03" db="EMBL/GenBank/DDBJ databases">
        <title>An alternative strategy for trypanosome survival in the mammalian bloodstream revealed through genome and transcriptome analysis of the ubiquitous bovine parasite Trypanosoma (Megatrypanum) theileri.</title>
        <authorList>
            <person name="Kelly S."/>
            <person name="Ivens A."/>
            <person name="Mott A."/>
            <person name="O'Neill E."/>
            <person name="Emms D."/>
            <person name="Macleod O."/>
            <person name="Voorheis P."/>
            <person name="Matthews J."/>
            <person name="Matthews K."/>
            <person name="Carrington M."/>
        </authorList>
    </citation>
    <scope>NUCLEOTIDE SEQUENCE [LARGE SCALE GENOMIC DNA]</scope>
    <source>
        <strain evidence="2">Edinburgh</strain>
    </source>
</reference>
<protein>
    <submittedName>
        <fullName evidence="2">Uncharacterized protein</fullName>
    </submittedName>
</protein>
<dbReference type="Proteomes" id="UP000192257">
    <property type="component" value="Unassembled WGS sequence"/>
</dbReference>
<keyword evidence="1" id="KW-0472">Membrane</keyword>
<name>A0A1X0NMK1_9TRYP</name>
<sequence length="160" mass="17787">MGIVGGGGGGGGGVVDSRCLCTVSVLAYFILNGVICLSFIWPMFLARAFRSVLEKVFYTQLVGASGVFSFKSKFLVKITAADALQSLPLNRRTRKKYIWGPIDPFTASGWRRHKTFLVNKSASLQQSLWQLPSLKFLYCTKTLCLMKNRSRFFLVGITMI</sequence>
<keyword evidence="3" id="KW-1185">Reference proteome</keyword>
<comment type="caution">
    <text evidence="2">The sequence shown here is derived from an EMBL/GenBank/DDBJ whole genome shotgun (WGS) entry which is preliminary data.</text>
</comment>
<dbReference type="RefSeq" id="XP_028880028.1">
    <property type="nucleotide sequence ID" value="XM_029028629.1"/>
</dbReference>
<dbReference type="VEuPathDB" id="TriTrypDB:TM35_000311480"/>
<organism evidence="2 3">
    <name type="scientific">Trypanosoma theileri</name>
    <dbReference type="NCBI Taxonomy" id="67003"/>
    <lineage>
        <taxon>Eukaryota</taxon>
        <taxon>Discoba</taxon>
        <taxon>Euglenozoa</taxon>
        <taxon>Kinetoplastea</taxon>
        <taxon>Metakinetoplastina</taxon>
        <taxon>Trypanosomatida</taxon>
        <taxon>Trypanosomatidae</taxon>
        <taxon>Trypanosoma</taxon>
    </lineage>
</organism>
<dbReference type="EMBL" id="NBCO01000031">
    <property type="protein sequence ID" value="ORC85962.1"/>
    <property type="molecule type" value="Genomic_DNA"/>
</dbReference>
<evidence type="ECO:0000313" key="3">
    <source>
        <dbReference type="Proteomes" id="UP000192257"/>
    </source>
</evidence>
<dbReference type="AlphaFoldDB" id="A0A1X0NMK1"/>
<proteinExistence type="predicted"/>